<comment type="subcellular location">
    <subcellularLocation>
        <location evidence="1">Cell membrane</location>
        <topology evidence="1">Multi-pass membrane protein</topology>
    </subcellularLocation>
</comment>
<evidence type="ECO:0000256" key="1">
    <source>
        <dbReference type="ARBA" id="ARBA00004651"/>
    </source>
</evidence>
<feature type="transmembrane region" description="Helical" evidence="6">
    <location>
        <begin position="721"/>
        <end position="746"/>
    </location>
</feature>
<evidence type="ECO:0000256" key="3">
    <source>
        <dbReference type="ARBA" id="ARBA00022692"/>
    </source>
</evidence>
<feature type="domain" description="ABC3 transporter permease C-terminal" evidence="7">
    <location>
        <begin position="674"/>
        <end position="788"/>
    </location>
</feature>
<dbReference type="EMBL" id="BAAAQK010000005">
    <property type="protein sequence ID" value="GAA1846575.1"/>
    <property type="molecule type" value="Genomic_DNA"/>
</dbReference>
<feature type="transmembrane region" description="Helical" evidence="6">
    <location>
        <begin position="282"/>
        <end position="307"/>
    </location>
</feature>
<dbReference type="Pfam" id="PF02687">
    <property type="entry name" value="FtsX"/>
    <property type="match status" value="1"/>
</dbReference>
<feature type="transmembrane region" description="Helical" evidence="6">
    <location>
        <begin position="456"/>
        <end position="480"/>
    </location>
</feature>
<feature type="transmembrane region" description="Helical" evidence="6">
    <location>
        <begin position="766"/>
        <end position="786"/>
    </location>
</feature>
<feature type="transmembrane region" description="Helical" evidence="6">
    <location>
        <begin position="34"/>
        <end position="54"/>
    </location>
</feature>
<keyword evidence="4 6" id="KW-1133">Transmembrane helix</keyword>
<reference evidence="8 9" key="1">
    <citation type="journal article" date="2019" name="Int. J. Syst. Evol. Microbiol.">
        <title>The Global Catalogue of Microorganisms (GCM) 10K type strain sequencing project: providing services to taxonomists for standard genome sequencing and annotation.</title>
        <authorList>
            <consortium name="The Broad Institute Genomics Platform"/>
            <consortium name="The Broad Institute Genome Sequencing Center for Infectious Disease"/>
            <person name="Wu L."/>
            <person name="Ma J."/>
        </authorList>
    </citation>
    <scope>NUCLEOTIDE SEQUENCE [LARGE SCALE GENOMIC DNA]</scope>
    <source>
        <strain evidence="8 9">JCM 16009</strain>
    </source>
</reference>
<comment type="caution">
    <text evidence="8">The sequence shown here is derived from an EMBL/GenBank/DDBJ whole genome shotgun (WGS) entry which is preliminary data.</text>
</comment>
<evidence type="ECO:0000256" key="6">
    <source>
        <dbReference type="SAM" id="Phobius"/>
    </source>
</evidence>
<dbReference type="Proteomes" id="UP001500449">
    <property type="component" value="Unassembled WGS sequence"/>
</dbReference>
<evidence type="ECO:0000256" key="5">
    <source>
        <dbReference type="ARBA" id="ARBA00023136"/>
    </source>
</evidence>
<evidence type="ECO:0000259" key="7">
    <source>
        <dbReference type="Pfam" id="PF02687"/>
    </source>
</evidence>
<keyword evidence="5 6" id="KW-0472">Membrane</keyword>
<feature type="transmembrane region" description="Helical" evidence="6">
    <location>
        <begin position="337"/>
        <end position="357"/>
    </location>
</feature>
<name>A0ABN2N095_9PSEU</name>
<feature type="transmembrane region" description="Helical" evidence="6">
    <location>
        <begin position="377"/>
        <end position="404"/>
    </location>
</feature>
<feature type="transmembrane region" description="Helical" evidence="6">
    <location>
        <begin position="673"/>
        <end position="693"/>
    </location>
</feature>
<keyword evidence="2" id="KW-1003">Cell membrane</keyword>
<protein>
    <recommendedName>
        <fullName evidence="7">ABC3 transporter permease C-terminal domain-containing protein</fullName>
    </recommendedName>
</protein>
<evidence type="ECO:0000256" key="4">
    <source>
        <dbReference type="ARBA" id="ARBA00022989"/>
    </source>
</evidence>
<organism evidence="8 9">
    <name type="scientific">Pseudonocardia ailaonensis</name>
    <dbReference type="NCBI Taxonomy" id="367279"/>
    <lineage>
        <taxon>Bacteria</taxon>
        <taxon>Bacillati</taxon>
        <taxon>Actinomycetota</taxon>
        <taxon>Actinomycetes</taxon>
        <taxon>Pseudonocardiales</taxon>
        <taxon>Pseudonocardiaceae</taxon>
        <taxon>Pseudonocardia</taxon>
    </lineage>
</organism>
<keyword evidence="9" id="KW-1185">Reference proteome</keyword>
<sequence length="800" mass="81246">MRSGTRSERARPERARAAIGLVARAERRERRWSLLALGLVLGLVGGLMLGAIALGERTGSAYSRLIDAVHLDDARLVLAADQPRTIAALPTMPGVADVWEASTYVVQLDGGALRFLSVVAGADPHPDLVTPVIVAGREPDPAAPDEVIVSEQLAEGSGMALGTEVGVRMLTLQDMADFAVGFTPHGPASRLRVVGIARMPAWGSALPDVVGGPGFARANAEGRVGTAAYLRLTPEPDSLARFSAALAASSAAEPSIVGEYLTATPETPRATKDESVVAAENALLVGIVMFAVVVGLGALQVTGLGLLRLAGLARGARSIEAALGMTAGESVLARVRAALPAAGISGLLGAGVVLAAGRLEPLGSQARFEPVTGFRPQWTLALLGGLGLAVVFLLCAAAAAAIAWRRAGASAAEPGSAEPRPSLLASVGAALRRRPTLLLGSRLARTAGARRGVPPLVTILAAAAAVAAIVATLVVGASLARLVDAPARWGGGTDLTIADSREDDVATLVPDPRVAALTVASTARLRTPEGVLLGAQSMVDRKGASPVQRVSGRLPEGPDEVAVNPRVATQFGLAEGSPLVLLGADGRSRELVVVGEAVVPSGERFRPGQDILLHPATLDALSGLRTPQLTAFVTAAPGMAGALTAELGGRLELGTNLPPEAIRNLADLVKLPGILAVVLAVVAGTGLVHSLLVTARRLAREMAVFSVLGATPGQVRTTLTVLAATTVVPAVLLGVPVGLGVARLFWWQVASTIGVGGDLAVPVWPILGLVLAVPVGAALVSVLPSLRVDRAATASALAAL</sequence>
<evidence type="ECO:0000313" key="8">
    <source>
        <dbReference type="EMBL" id="GAA1846575.1"/>
    </source>
</evidence>
<gene>
    <name evidence="8" type="ORF">GCM10009836_27690</name>
</gene>
<proteinExistence type="predicted"/>
<dbReference type="InterPro" id="IPR003838">
    <property type="entry name" value="ABC3_permease_C"/>
</dbReference>
<evidence type="ECO:0000256" key="2">
    <source>
        <dbReference type="ARBA" id="ARBA00022475"/>
    </source>
</evidence>
<evidence type="ECO:0000313" key="9">
    <source>
        <dbReference type="Proteomes" id="UP001500449"/>
    </source>
</evidence>
<keyword evidence="3 6" id="KW-0812">Transmembrane</keyword>
<dbReference type="RefSeq" id="WP_344416232.1">
    <property type="nucleotide sequence ID" value="NZ_BAAAQK010000005.1"/>
</dbReference>
<accession>A0ABN2N095</accession>